<keyword evidence="8" id="KW-0443">Lipid metabolism</keyword>
<keyword evidence="4" id="KW-0276">Fatty acid metabolism</keyword>
<feature type="transmembrane region" description="Helical" evidence="10">
    <location>
        <begin position="7"/>
        <end position="28"/>
    </location>
</feature>
<dbReference type="InterPro" id="IPR015876">
    <property type="entry name" value="Acyl-CoA_DS"/>
</dbReference>
<name>B0SZZ2_CAUSK</name>
<keyword evidence="3 10" id="KW-0812">Transmembrane</keyword>
<gene>
    <name evidence="12" type="ordered locus">Caul_2938</name>
</gene>
<feature type="domain" description="Fatty acid desaturase" evidence="11">
    <location>
        <begin position="38"/>
        <end position="256"/>
    </location>
</feature>
<evidence type="ECO:0000256" key="8">
    <source>
        <dbReference type="ARBA" id="ARBA00023098"/>
    </source>
</evidence>
<dbReference type="STRING" id="366602.Caul_2938"/>
<evidence type="ECO:0000313" key="12">
    <source>
        <dbReference type="EMBL" id="ABZ72065.1"/>
    </source>
</evidence>
<protein>
    <submittedName>
        <fullName evidence="12">Stearoyl-CoA 9-desaturase</fullName>
        <ecNumber evidence="12">1.14.19.1</ecNumber>
    </submittedName>
</protein>
<keyword evidence="5 10" id="KW-1133">Transmembrane helix</keyword>
<feature type="transmembrane region" description="Helical" evidence="10">
    <location>
        <begin position="34"/>
        <end position="55"/>
    </location>
</feature>
<evidence type="ECO:0000256" key="5">
    <source>
        <dbReference type="ARBA" id="ARBA00022989"/>
    </source>
</evidence>
<dbReference type="OrthoDB" id="19906at2"/>
<dbReference type="GO" id="GO:0006631">
    <property type="term" value="P:fatty acid metabolic process"/>
    <property type="evidence" value="ECO:0007669"/>
    <property type="project" value="UniProtKB-KW"/>
</dbReference>
<organism evidence="12">
    <name type="scientific">Caulobacter sp. (strain K31)</name>
    <dbReference type="NCBI Taxonomy" id="366602"/>
    <lineage>
        <taxon>Bacteria</taxon>
        <taxon>Pseudomonadati</taxon>
        <taxon>Pseudomonadota</taxon>
        <taxon>Alphaproteobacteria</taxon>
        <taxon>Caulobacterales</taxon>
        <taxon>Caulobacteraceae</taxon>
        <taxon>Caulobacter</taxon>
    </lineage>
</organism>
<dbReference type="InterPro" id="IPR005804">
    <property type="entry name" value="FA_desaturase_dom"/>
</dbReference>
<dbReference type="PRINTS" id="PR00075">
    <property type="entry name" value="FACDDSATRASE"/>
</dbReference>
<comment type="similarity">
    <text evidence="2">Belongs to the fatty acid desaturase type 2 family.</text>
</comment>
<dbReference type="AlphaFoldDB" id="B0SZZ2"/>
<proteinExistence type="inferred from homology"/>
<keyword evidence="7" id="KW-0408">Iron</keyword>
<dbReference type="HOGENOM" id="CLU_027359_1_1_5"/>
<reference evidence="12" key="1">
    <citation type="submission" date="2008-01" db="EMBL/GenBank/DDBJ databases">
        <title>Complete sequence of chromosome of Caulobacter sp. K31.</title>
        <authorList>
            <consortium name="US DOE Joint Genome Institute"/>
            <person name="Copeland A."/>
            <person name="Lucas S."/>
            <person name="Lapidus A."/>
            <person name="Barry K."/>
            <person name="Glavina del Rio T."/>
            <person name="Dalin E."/>
            <person name="Tice H."/>
            <person name="Pitluck S."/>
            <person name="Bruce D."/>
            <person name="Goodwin L."/>
            <person name="Thompson L.S."/>
            <person name="Brettin T."/>
            <person name="Detter J.C."/>
            <person name="Han C."/>
            <person name="Schmutz J."/>
            <person name="Larimer F."/>
            <person name="Land M."/>
            <person name="Hauser L."/>
            <person name="Kyrpides N."/>
            <person name="Kim E."/>
            <person name="Stephens C."/>
            <person name="Richardson P."/>
        </authorList>
    </citation>
    <scope>NUCLEOTIDE SEQUENCE [LARGE SCALE GENOMIC DNA]</scope>
    <source>
        <strain evidence="12">K31</strain>
    </source>
</reference>
<dbReference type="PANTHER" id="PTHR11351:SF3">
    <property type="entry name" value="BLL4393 PROTEIN"/>
    <property type="match status" value="1"/>
</dbReference>
<comment type="subcellular location">
    <subcellularLocation>
        <location evidence="1">Membrane</location>
        <topology evidence="1">Multi-pass membrane protein</topology>
    </subcellularLocation>
</comment>
<dbReference type="EC" id="1.14.19.1" evidence="12"/>
<evidence type="ECO:0000256" key="3">
    <source>
        <dbReference type="ARBA" id="ARBA00022692"/>
    </source>
</evidence>
<evidence type="ECO:0000256" key="1">
    <source>
        <dbReference type="ARBA" id="ARBA00004141"/>
    </source>
</evidence>
<evidence type="ECO:0000256" key="4">
    <source>
        <dbReference type="ARBA" id="ARBA00022832"/>
    </source>
</evidence>
<dbReference type="Pfam" id="PF00487">
    <property type="entry name" value="FA_desaturase"/>
    <property type="match status" value="1"/>
</dbReference>
<dbReference type="eggNOG" id="COG1398">
    <property type="taxonomic scope" value="Bacteria"/>
</dbReference>
<dbReference type="GO" id="GO:0004768">
    <property type="term" value="F:stearoyl-CoA 9-desaturase activity"/>
    <property type="evidence" value="ECO:0007669"/>
    <property type="project" value="UniProtKB-EC"/>
</dbReference>
<sequence length="295" mass="31145" precursor="true">MRFGKQLANFVAIAAGLVTLPVGAFLLLTGRASPLGLVLLAAFYVPITLGITAGYHRLFSHRSYKAAPAVRYGLAVLGAAAIQGPVIEWVSDHRKHHACADREGDPHSPHLTPRAGLVGTLTGFWHAHVGWLFQTQGEADPAVFAPDLLADPGIVLIDRFNGVFVAAGLAAPAAAGLVLAGPEGALAGFFWGGLFRAALTHHLTFAVNSICHMVGARPFATKDNSRNLGLLALPTLGDAWHHNHHRYPACAYHGFHARQLDPTALVIGLGEALGVVWDVNKPTARMGEESLLGSA</sequence>
<evidence type="ECO:0000256" key="2">
    <source>
        <dbReference type="ARBA" id="ARBA00008749"/>
    </source>
</evidence>
<evidence type="ECO:0000256" key="10">
    <source>
        <dbReference type="SAM" id="Phobius"/>
    </source>
</evidence>
<evidence type="ECO:0000256" key="7">
    <source>
        <dbReference type="ARBA" id="ARBA00023004"/>
    </source>
</evidence>
<evidence type="ECO:0000256" key="6">
    <source>
        <dbReference type="ARBA" id="ARBA00023002"/>
    </source>
</evidence>
<keyword evidence="9 10" id="KW-0472">Membrane</keyword>
<keyword evidence="6 12" id="KW-0560">Oxidoreductase</keyword>
<evidence type="ECO:0000256" key="9">
    <source>
        <dbReference type="ARBA" id="ARBA00023136"/>
    </source>
</evidence>
<dbReference type="KEGG" id="cak:Caul_2938"/>
<dbReference type="EMBL" id="CP000927">
    <property type="protein sequence ID" value="ABZ72065.1"/>
    <property type="molecule type" value="Genomic_DNA"/>
</dbReference>
<evidence type="ECO:0000259" key="11">
    <source>
        <dbReference type="Pfam" id="PF00487"/>
    </source>
</evidence>
<dbReference type="GO" id="GO:0016020">
    <property type="term" value="C:membrane"/>
    <property type="evidence" value="ECO:0007669"/>
    <property type="project" value="UniProtKB-SubCell"/>
</dbReference>
<dbReference type="PANTHER" id="PTHR11351">
    <property type="entry name" value="ACYL-COA DESATURASE"/>
    <property type="match status" value="1"/>
</dbReference>
<dbReference type="CDD" id="cd03505">
    <property type="entry name" value="Delta9-FADS-like"/>
    <property type="match status" value="1"/>
</dbReference>
<accession>B0SZZ2</accession>